<feature type="domain" description="CNNM transmembrane" evidence="13">
    <location>
        <begin position="1"/>
        <end position="203"/>
    </location>
</feature>
<dbReference type="InterPro" id="IPR044751">
    <property type="entry name" value="Ion_transp-like_CBS"/>
</dbReference>
<evidence type="ECO:0000256" key="1">
    <source>
        <dbReference type="ARBA" id="ARBA00004651"/>
    </source>
</evidence>
<evidence type="ECO:0000256" key="4">
    <source>
        <dbReference type="ARBA" id="ARBA00022692"/>
    </source>
</evidence>
<feature type="transmembrane region" description="Helical" evidence="11">
    <location>
        <begin position="6"/>
        <end position="31"/>
    </location>
</feature>
<dbReference type="PANTHER" id="PTHR43099">
    <property type="entry name" value="UPF0053 PROTEIN YRKA"/>
    <property type="match status" value="1"/>
</dbReference>
<dbReference type="InterPro" id="IPR016169">
    <property type="entry name" value="FAD-bd_PCMH_sub2"/>
</dbReference>
<dbReference type="GO" id="GO:0050660">
    <property type="term" value="F:flavin adenine dinucleotide binding"/>
    <property type="evidence" value="ECO:0007669"/>
    <property type="project" value="InterPro"/>
</dbReference>
<keyword evidence="4 10" id="KW-0812">Transmembrane</keyword>
<accession>A0A344UXN9</accession>
<evidence type="ECO:0000256" key="7">
    <source>
        <dbReference type="ARBA" id="ARBA00023122"/>
    </source>
</evidence>
<keyword evidence="8 10" id="KW-0472">Membrane</keyword>
<keyword evidence="5" id="KW-0677">Repeat</keyword>
<comment type="similarity">
    <text evidence="2">Belongs to the UPF0053 family.</text>
</comment>
<dbReference type="Proteomes" id="UP000251995">
    <property type="component" value="Chromosome"/>
</dbReference>
<protein>
    <submittedName>
        <fullName evidence="14">Magnesium and cobalt efflux protein CorC</fullName>
    </submittedName>
</protein>
<keyword evidence="7 9" id="KW-0129">CBS domain</keyword>
<dbReference type="AlphaFoldDB" id="A0A344UXN9"/>
<evidence type="ECO:0000256" key="10">
    <source>
        <dbReference type="PROSITE-ProRule" id="PRU01193"/>
    </source>
</evidence>
<organism evidence="14 15">
    <name type="scientific">Acidipropionibacterium virtanenii</name>
    <dbReference type="NCBI Taxonomy" id="2057246"/>
    <lineage>
        <taxon>Bacteria</taxon>
        <taxon>Bacillati</taxon>
        <taxon>Actinomycetota</taxon>
        <taxon>Actinomycetes</taxon>
        <taxon>Propionibacteriales</taxon>
        <taxon>Propionibacteriaceae</taxon>
        <taxon>Acidipropionibacterium</taxon>
    </lineage>
</organism>
<dbReference type="InterPro" id="IPR002550">
    <property type="entry name" value="CNNM"/>
</dbReference>
<dbReference type="PROSITE" id="PS51846">
    <property type="entry name" value="CNNM"/>
    <property type="match status" value="1"/>
</dbReference>
<keyword evidence="15" id="KW-1185">Reference proteome</keyword>
<dbReference type="CDD" id="cd04590">
    <property type="entry name" value="CBS_pair_CorC_HlyC_assoc"/>
    <property type="match status" value="1"/>
</dbReference>
<evidence type="ECO:0000313" key="15">
    <source>
        <dbReference type="Proteomes" id="UP000251995"/>
    </source>
</evidence>
<evidence type="ECO:0000259" key="12">
    <source>
        <dbReference type="PROSITE" id="PS51371"/>
    </source>
</evidence>
<evidence type="ECO:0000256" key="6">
    <source>
        <dbReference type="ARBA" id="ARBA00022989"/>
    </source>
</evidence>
<dbReference type="Pfam" id="PF01595">
    <property type="entry name" value="CNNM"/>
    <property type="match status" value="1"/>
</dbReference>
<proteinExistence type="inferred from homology"/>
<sequence>MWFDILMLVLGVMLVAGNAIFVSAEFSLVALDQASVERKAASGESGAATVLKASRSLSTQLSGTQVGITLTTILLGYTTQTSIADMLTGALGNAGLAQALATAIAAFVAAVLINLFSMLFGELVPKNMAMAHPMWTAGKVAPVQMFFTTLFRPLIVVLNGSANWLLHRMGIEPREEISSARSATELAALVRHSAEEGTLDISTASLLTKSIHIKELTAVDVMTDRGLVTTLPESATAADVVALAEETGHSRFPVIGSSFDDVLGLVSLRRAVGVPFERREQVPVMSSSLIAEAPRVPETVNLQTLLVRLREEGLQMAVVVDEYGGVSGVVTLEDVVEEIVGEVADEHDQRRLGIRPLPDGTYLVPGRLRPDELKERTGVVVPEDARYETLGGLVMAYLEKIPEAGDRVEVDGVGLQVARMRERRVLTLTVTPAPEPEEENEEADR</sequence>
<dbReference type="SUPFAM" id="SSF56176">
    <property type="entry name" value="FAD-binding/transporter-associated domain-like"/>
    <property type="match status" value="1"/>
</dbReference>
<dbReference type="InterPro" id="IPR036318">
    <property type="entry name" value="FAD-bd_PCMH-like_sf"/>
</dbReference>
<keyword evidence="6 10" id="KW-1133">Transmembrane helix</keyword>
<feature type="domain" description="CBS" evidence="12">
    <location>
        <begin position="285"/>
        <end position="346"/>
    </location>
</feature>
<dbReference type="Gene3D" id="3.30.465.10">
    <property type="match status" value="1"/>
</dbReference>
<evidence type="ECO:0000256" key="8">
    <source>
        <dbReference type="ARBA" id="ARBA00023136"/>
    </source>
</evidence>
<dbReference type="RefSeq" id="WP_220149991.1">
    <property type="nucleotide sequence ID" value="NZ_CP025198.1"/>
</dbReference>
<dbReference type="InterPro" id="IPR046342">
    <property type="entry name" value="CBS_dom_sf"/>
</dbReference>
<gene>
    <name evidence="14" type="primary">corC_2</name>
    <name evidence="14" type="ORF">JS278_02903</name>
</gene>
<dbReference type="PANTHER" id="PTHR43099:SF6">
    <property type="entry name" value="UPF0053 PROTEIN RV1842C"/>
    <property type="match status" value="1"/>
</dbReference>
<evidence type="ECO:0000259" key="13">
    <source>
        <dbReference type="PROSITE" id="PS51846"/>
    </source>
</evidence>
<feature type="transmembrane region" description="Helical" evidence="11">
    <location>
        <begin position="96"/>
        <end position="120"/>
    </location>
</feature>
<dbReference type="InterPro" id="IPR000644">
    <property type="entry name" value="CBS_dom"/>
</dbReference>
<dbReference type="Gene3D" id="3.10.580.10">
    <property type="entry name" value="CBS-domain"/>
    <property type="match status" value="1"/>
</dbReference>
<evidence type="ECO:0000256" key="9">
    <source>
        <dbReference type="PROSITE-ProRule" id="PRU00703"/>
    </source>
</evidence>
<evidence type="ECO:0000256" key="5">
    <source>
        <dbReference type="ARBA" id="ARBA00022737"/>
    </source>
</evidence>
<feature type="domain" description="CBS" evidence="12">
    <location>
        <begin position="222"/>
        <end position="281"/>
    </location>
</feature>
<dbReference type="PROSITE" id="PS51371">
    <property type="entry name" value="CBS"/>
    <property type="match status" value="2"/>
</dbReference>
<evidence type="ECO:0000256" key="3">
    <source>
        <dbReference type="ARBA" id="ARBA00022475"/>
    </source>
</evidence>
<name>A0A344UXN9_9ACTN</name>
<dbReference type="SUPFAM" id="SSF54631">
    <property type="entry name" value="CBS-domain pair"/>
    <property type="match status" value="1"/>
</dbReference>
<reference evidence="14 15" key="1">
    <citation type="submission" date="2017-12" db="EMBL/GenBank/DDBJ databases">
        <title>The whole genome sequence of the Acidipropionibacterium virtanenii sp. nov. type strain JS278.</title>
        <authorList>
            <person name="Laine P."/>
            <person name="Deptula P."/>
            <person name="Varmanen P."/>
            <person name="Auvinen P."/>
        </authorList>
    </citation>
    <scope>NUCLEOTIDE SEQUENCE [LARGE SCALE GENOMIC DNA]</scope>
    <source>
        <strain evidence="14 15">JS278</strain>
    </source>
</reference>
<dbReference type="SMART" id="SM01091">
    <property type="entry name" value="CorC_HlyC"/>
    <property type="match status" value="1"/>
</dbReference>
<keyword evidence="3" id="KW-1003">Cell membrane</keyword>
<evidence type="ECO:0000256" key="11">
    <source>
        <dbReference type="SAM" id="Phobius"/>
    </source>
</evidence>
<dbReference type="GO" id="GO:0005886">
    <property type="term" value="C:plasma membrane"/>
    <property type="evidence" value="ECO:0007669"/>
    <property type="project" value="UniProtKB-SubCell"/>
</dbReference>
<dbReference type="KEGG" id="acij:JS278_02903"/>
<dbReference type="Pfam" id="PF03471">
    <property type="entry name" value="CorC_HlyC"/>
    <property type="match status" value="1"/>
</dbReference>
<dbReference type="InterPro" id="IPR051676">
    <property type="entry name" value="UPF0053_domain"/>
</dbReference>
<dbReference type="EMBL" id="CP025198">
    <property type="protein sequence ID" value="AXE40037.1"/>
    <property type="molecule type" value="Genomic_DNA"/>
</dbReference>
<evidence type="ECO:0000256" key="2">
    <source>
        <dbReference type="ARBA" id="ARBA00006337"/>
    </source>
</evidence>
<dbReference type="InterPro" id="IPR005170">
    <property type="entry name" value="Transptr-assoc_dom"/>
</dbReference>
<evidence type="ECO:0000313" key="14">
    <source>
        <dbReference type="EMBL" id="AXE40037.1"/>
    </source>
</evidence>
<dbReference type="Pfam" id="PF00571">
    <property type="entry name" value="CBS"/>
    <property type="match status" value="2"/>
</dbReference>
<dbReference type="SMART" id="SM00116">
    <property type="entry name" value="CBS"/>
    <property type="match status" value="2"/>
</dbReference>
<comment type="subcellular location">
    <subcellularLocation>
        <location evidence="1">Cell membrane</location>
        <topology evidence="1">Multi-pass membrane protein</topology>
    </subcellularLocation>
</comment>